<feature type="domain" description="Surface lipoprotein assembly modifier C-terminal" evidence="3">
    <location>
        <begin position="159"/>
        <end position="438"/>
    </location>
</feature>
<keyword evidence="1" id="KW-0802">TPR repeat</keyword>
<accession>A0A9D7FC58</accession>
<evidence type="ECO:0000256" key="2">
    <source>
        <dbReference type="SAM" id="SignalP"/>
    </source>
</evidence>
<dbReference type="AlphaFoldDB" id="A0A9D7FC58"/>
<name>A0A9D7FC58_9RHOO</name>
<evidence type="ECO:0000313" key="5">
    <source>
        <dbReference type="Proteomes" id="UP000886602"/>
    </source>
</evidence>
<gene>
    <name evidence="4" type="ORF">IPJ48_07740</name>
</gene>
<dbReference type="InterPro" id="IPR019734">
    <property type="entry name" value="TPR_rpt"/>
</dbReference>
<keyword evidence="2" id="KW-0732">Signal</keyword>
<dbReference type="Proteomes" id="UP000886602">
    <property type="component" value="Unassembled WGS sequence"/>
</dbReference>
<evidence type="ECO:0000259" key="3">
    <source>
        <dbReference type="Pfam" id="PF04575"/>
    </source>
</evidence>
<comment type="caution">
    <text evidence="4">The sequence shown here is derived from an EMBL/GenBank/DDBJ whole genome shotgun (WGS) entry which is preliminary data.</text>
</comment>
<protein>
    <submittedName>
        <fullName evidence="4">DUF560 domain-containing protein</fullName>
    </submittedName>
</protein>
<dbReference type="Pfam" id="PF14559">
    <property type="entry name" value="TPR_19"/>
    <property type="match status" value="1"/>
</dbReference>
<dbReference type="InterPro" id="IPR007655">
    <property type="entry name" value="Slam_C"/>
</dbReference>
<dbReference type="InterPro" id="IPR011990">
    <property type="entry name" value="TPR-like_helical_dom_sf"/>
</dbReference>
<evidence type="ECO:0000256" key="1">
    <source>
        <dbReference type="PROSITE-ProRule" id="PRU00339"/>
    </source>
</evidence>
<dbReference type="EMBL" id="JADJNC010000010">
    <property type="protein sequence ID" value="MBK7422982.1"/>
    <property type="molecule type" value="Genomic_DNA"/>
</dbReference>
<feature type="repeat" description="TPR" evidence="1">
    <location>
        <begin position="57"/>
        <end position="90"/>
    </location>
</feature>
<sequence length="438" mass="47310">MEKNTIRTIIALLLSLLSGMASADELTDRAQALLNQGKAGEAFQLLDPVEGTRAGDASFDLLLGIAALESGQTTRAVFALERVLAVEPSNARARAEIARAYLALGETDSARQEFETVQKQGVPPEVSANIDRFMDAVDRLDAVTRTTLRGYLEGSLGYDTNVNAATSKGSVAIPVFGGLPFTLANSSVATEAWFATVGGGVNVRSPINSEVALVGGVSGVLRNNFGASEFDSLIGDVYAGVVVTQDKNVFSFNAQFNQYDLASDRYRTASGVSGQWQYNTDASNQLSAFVQYSDLRYPTQSEQNADRWVAGGAMAHAFRGGELAFASAYWVNQRAHDGGASWLAFNGFGVRAGGQMNFDPRTVLFAGGAIEYRPYDSVDPVFLTTRKDTEYSVLVGARYTPARFWTVSPKLIWTFNDSNIDIYQYSRAAAAVTVRRDF</sequence>
<dbReference type="SUPFAM" id="SSF48452">
    <property type="entry name" value="TPR-like"/>
    <property type="match status" value="1"/>
</dbReference>
<dbReference type="Pfam" id="PF04575">
    <property type="entry name" value="SlipAM"/>
    <property type="match status" value="1"/>
</dbReference>
<proteinExistence type="predicted"/>
<dbReference type="Gene3D" id="1.25.40.10">
    <property type="entry name" value="Tetratricopeptide repeat domain"/>
    <property type="match status" value="1"/>
</dbReference>
<reference evidence="4" key="1">
    <citation type="submission" date="2020-10" db="EMBL/GenBank/DDBJ databases">
        <title>Connecting structure to function with the recovery of over 1000 high-quality activated sludge metagenome-assembled genomes encoding full-length rRNA genes using long-read sequencing.</title>
        <authorList>
            <person name="Singleton C.M."/>
            <person name="Petriglieri F."/>
            <person name="Kristensen J.M."/>
            <person name="Kirkegaard R.H."/>
            <person name="Michaelsen T.Y."/>
            <person name="Andersen M.H."/>
            <person name="Karst S.M."/>
            <person name="Dueholm M.S."/>
            <person name="Nielsen P.H."/>
            <person name="Albertsen M."/>
        </authorList>
    </citation>
    <scope>NUCLEOTIDE SEQUENCE</scope>
    <source>
        <strain evidence="4">EsbW_18-Q3-R4-48_MAXAC.044</strain>
    </source>
</reference>
<organism evidence="4 5">
    <name type="scientific">Candidatus Propionivibrio dominans</name>
    <dbReference type="NCBI Taxonomy" id="2954373"/>
    <lineage>
        <taxon>Bacteria</taxon>
        <taxon>Pseudomonadati</taxon>
        <taxon>Pseudomonadota</taxon>
        <taxon>Betaproteobacteria</taxon>
        <taxon>Rhodocyclales</taxon>
        <taxon>Rhodocyclaceae</taxon>
        <taxon>Propionivibrio</taxon>
    </lineage>
</organism>
<feature type="signal peptide" evidence="2">
    <location>
        <begin position="1"/>
        <end position="23"/>
    </location>
</feature>
<evidence type="ECO:0000313" key="4">
    <source>
        <dbReference type="EMBL" id="MBK7422982.1"/>
    </source>
</evidence>
<feature type="chain" id="PRO_5038493349" evidence="2">
    <location>
        <begin position="24"/>
        <end position="438"/>
    </location>
</feature>
<dbReference type="PROSITE" id="PS50005">
    <property type="entry name" value="TPR"/>
    <property type="match status" value="1"/>
</dbReference>